<evidence type="ECO:0000256" key="7">
    <source>
        <dbReference type="SAM" id="Phobius"/>
    </source>
</evidence>
<keyword evidence="4 7" id="KW-1133">Transmembrane helix</keyword>
<feature type="transmembrane region" description="Helical" evidence="7">
    <location>
        <begin position="583"/>
        <end position="603"/>
    </location>
</feature>
<dbReference type="Proteomes" id="UP001642484">
    <property type="component" value="Unassembled WGS sequence"/>
</dbReference>
<dbReference type="InterPro" id="IPR036259">
    <property type="entry name" value="MFS_trans_sf"/>
</dbReference>
<comment type="caution">
    <text evidence="9">The sequence shown here is derived from an EMBL/GenBank/DDBJ whole genome shotgun (WGS) entry which is preliminary data.</text>
</comment>
<feature type="transmembrane region" description="Helical" evidence="7">
    <location>
        <begin position="145"/>
        <end position="164"/>
    </location>
</feature>
<feature type="transmembrane region" description="Helical" evidence="7">
    <location>
        <begin position="527"/>
        <end position="547"/>
    </location>
</feature>
<evidence type="ECO:0000313" key="9">
    <source>
        <dbReference type="EMBL" id="CAK8995387.1"/>
    </source>
</evidence>
<sequence>MIVMTNITHALKHEFHFSNWQAGSLDAFSFSGLAIGHYVAGFLADLKGRRLPIVLGYLGISLVGLFMTLASGYKSMVLLRIFHGIACGVGVPPAMSMIAEIMPSDWRPFMFIIFWSFTAVGETYAALGLIIFMPSLTESTSWKQAVLWSALPAFLMLLSSLARLQESAHWLAVRGHLVEARIVLEQMARMNQKLDVLKKLGTLPACSHDLSILYNVALFSVLASTGNIETFGLSNVWPELLRHEAHGLHEAVGPAVKLMFIVSVGIPVGVLCALISLSNAASHKIYIMIAGFLGCVGLTCILVFEHSSALLLTSMLITHMSGTLEYSVAMIWCEESFPTKVRASATGVVIFFGTLWSVTSPLLLTAVGEKGFILIAGVAFAMAPLAALPLQETHGPSASGIGAELQDFADEEDEEEDEIEEEDEDEIESSAPRRDGIQLSWAFSNGTIGAAMELSMIAGLLGAVPGVSFTSFYSSMGFIIHQSKDRSFFTKEMLLGNGIAVATHLFLRREEVEVEISVPFQKRLVSIFRRLVLSSLFLAVVNFFMAFCESEMSMLTLGSVQSFFNAILLNTSHALTKPLNRNGSVQLGFLSGALLPILTIPFTGFGPKSSLLSRLAFYLVPSSFCFLIGLLIWAYHRRVAMHLETAQTDDADADAPRNIADLAEAYKNFKETFYDATGSLHPRHEIRCA</sequence>
<keyword evidence="3 7" id="KW-0812">Transmembrane</keyword>
<feature type="transmembrane region" description="Helical" evidence="7">
    <location>
        <begin position="258"/>
        <end position="278"/>
    </location>
</feature>
<dbReference type="InterPro" id="IPR020846">
    <property type="entry name" value="MFS_dom"/>
</dbReference>
<dbReference type="Gene3D" id="1.20.1250.20">
    <property type="entry name" value="MFS general substrate transporter like domains"/>
    <property type="match status" value="1"/>
</dbReference>
<dbReference type="Pfam" id="PF07690">
    <property type="entry name" value="MFS_1"/>
    <property type="match status" value="1"/>
</dbReference>
<evidence type="ECO:0000259" key="8">
    <source>
        <dbReference type="PROSITE" id="PS50850"/>
    </source>
</evidence>
<reference evidence="9 10" key="1">
    <citation type="submission" date="2024-02" db="EMBL/GenBank/DDBJ databases">
        <authorList>
            <person name="Chen Y."/>
            <person name="Shah S."/>
            <person name="Dougan E. K."/>
            <person name="Thang M."/>
            <person name="Chan C."/>
        </authorList>
    </citation>
    <scope>NUCLEOTIDE SEQUENCE [LARGE SCALE GENOMIC DNA]</scope>
</reference>
<feature type="transmembrane region" description="Helical" evidence="7">
    <location>
        <begin position="615"/>
        <end position="635"/>
    </location>
</feature>
<keyword evidence="2" id="KW-0813">Transport</keyword>
<accession>A0ABP0I097</accession>
<feature type="compositionally biased region" description="Acidic residues" evidence="6">
    <location>
        <begin position="408"/>
        <end position="428"/>
    </location>
</feature>
<protein>
    <recommendedName>
        <fullName evidence="8">Major facilitator superfamily (MFS) profile domain-containing protein</fullName>
    </recommendedName>
</protein>
<organism evidence="9 10">
    <name type="scientific">Durusdinium trenchii</name>
    <dbReference type="NCBI Taxonomy" id="1381693"/>
    <lineage>
        <taxon>Eukaryota</taxon>
        <taxon>Sar</taxon>
        <taxon>Alveolata</taxon>
        <taxon>Dinophyceae</taxon>
        <taxon>Suessiales</taxon>
        <taxon>Symbiodiniaceae</taxon>
        <taxon>Durusdinium</taxon>
    </lineage>
</organism>
<evidence type="ECO:0000313" key="10">
    <source>
        <dbReference type="Proteomes" id="UP001642484"/>
    </source>
</evidence>
<evidence type="ECO:0000256" key="6">
    <source>
        <dbReference type="SAM" id="MobiDB-lite"/>
    </source>
</evidence>
<evidence type="ECO:0000256" key="1">
    <source>
        <dbReference type="ARBA" id="ARBA00004141"/>
    </source>
</evidence>
<gene>
    <name evidence="9" type="ORF">CCMP2556_LOCUS4004</name>
</gene>
<feature type="region of interest" description="Disordered" evidence="6">
    <location>
        <begin position="408"/>
        <end position="431"/>
    </location>
</feature>
<dbReference type="SUPFAM" id="SSF103473">
    <property type="entry name" value="MFS general substrate transporter"/>
    <property type="match status" value="1"/>
</dbReference>
<feature type="transmembrane region" description="Helical" evidence="7">
    <location>
        <begin position="27"/>
        <end position="44"/>
    </location>
</feature>
<evidence type="ECO:0000256" key="5">
    <source>
        <dbReference type="ARBA" id="ARBA00023136"/>
    </source>
</evidence>
<name>A0ABP0I097_9DINO</name>
<evidence type="ECO:0000256" key="2">
    <source>
        <dbReference type="ARBA" id="ARBA00022448"/>
    </source>
</evidence>
<feature type="transmembrane region" description="Helical" evidence="7">
    <location>
        <begin position="454"/>
        <end position="476"/>
    </location>
</feature>
<comment type="subcellular location">
    <subcellularLocation>
        <location evidence="1">Membrane</location>
        <topology evidence="1">Multi-pass membrane protein</topology>
    </subcellularLocation>
</comment>
<dbReference type="EMBL" id="CAXAMN010001614">
    <property type="protein sequence ID" value="CAK8995387.1"/>
    <property type="molecule type" value="Genomic_DNA"/>
</dbReference>
<feature type="transmembrane region" description="Helical" evidence="7">
    <location>
        <begin position="310"/>
        <end position="333"/>
    </location>
</feature>
<evidence type="ECO:0000256" key="4">
    <source>
        <dbReference type="ARBA" id="ARBA00022989"/>
    </source>
</evidence>
<feature type="transmembrane region" description="Helical" evidence="7">
    <location>
        <begin position="285"/>
        <end position="304"/>
    </location>
</feature>
<feature type="transmembrane region" description="Helical" evidence="7">
    <location>
        <begin position="372"/>
        <end position="390"/>
    </location>
</feature>
<feature type="domain" description="Major facilitator superfamily (MFS) profile" evidence="8">
    <location>
        <begin position="1"/>
        <end position="394"/>
    </location>
</feature>
<keyword evidence="5 7" id="KW-0472">Membrane</keyword>
<evidence type="ECO:0000256" key="3">
    <source>
        <dbReference type="ARBA" id="ARBA00022692"/>
    </source>
</evidence>
<dbReference type="PROSITE" id="PS50850">
    <property type="entry name" value="MFS"/>
    <property type="match status" value="1"/>
</dbReference>
<keyword evidence="10" id="KW-1185">Reference proteome</keyword>
<feature type="transmembrane region" description="Helical" evidence="7">
    <location>
        <begin position="77"/>
        <end position="99"/>
    </location>
</feature>
<feature type="transmembrane region" description="Helical" evidence="7">
    <location>
        <begin position="51"/>
        <end position="71"/>
    </location>
</feature>
<feature type="transmembrane region" description="Helical" evidence="7">
    <location>
        <begin position="345"/>
        <end position="366"/>
    </location>
</feature>
<dbReference type="PANTHER" id="PTHR23511">
    <property type="entry name" value="SYNAPTIC VESICLE GLYCOPROTEIN 2"/>
    <property type="match status" value="1"/>
</dbReference>
<dbReference type="InterPro" id="IPR011701">
    <property type="entry name" value="MFS"/>
</dbReference>
<proteinExistence type="predicted"/>
<feature type="transmembrane region" description="Helical" evidence="7">
    <location>
        <begin position="553"/>
        <end position="571"/>
    </location>
</feature>
<dbReference type="PANTHER" id="PTHR23511:SF41">
    <property type="entry name" value="MAJOR FACILITATOR SUPERFAMILY (MFS) PROFILE DOMAIN-CONTAINING PROTEIN"/>
    <property type="match status" value="1"/>
</dbReference>
<feature type="transmembrane region" description="Helical" evidence="7">
    <location>
        <begin position="111"/>
        <end position="133"/>
    </location>
</feature>